<feature type="region of interest" description="Disordered" evidence="1">
    <location>
        <begin position="235"/>
        <end position="260"/>
    </location>
</feature>
<proteinExistence type="predicted"/>
<keyword evidence="2" id="KW-0812">Transmembrane</keyword>
<evidence type="ECO:0000256" key="1">
    <source>
        <dbReference type="SAM" id="MobiDB-lite"/>
    </source>
</evidence>
<feature type="transmembrane region" description="Helical" evidence="2">
    <location>
        <begin position="575"/>
        <end position="601"/>
    </location>
</feature>
<sequence length="608" mass="65698">MPAVGKGGDGSLNTSASKISVPQSIDSGAGNTSIHGSDHAGIVDFGGLQPADLALRLESRSTNGSIRPLRSWSSSEKQAPSLDDAQLKNLRGVRRFSVAGPASSGGSVAGSRLSNTLLSLPTWAEEDDEMVSENSPRTYDHPALVQNATEPHSQHHHHHQQHTHQQKYKLQQTHIHQQQLRQTEHMRNPSSINSQQSRRIQHGSVSNGSVHSIGGGQGAFVRRIIPEATFSFLDMTSSSSSSSAPSVKQATGSSGNHKRLRTPYSISIPSMIGSPLSFTQSFLASRTSMYGKQPPSSQIRAAHIDWDSLSMMEALGGGNRDLPVWQQGLPVAIDVPSAGKGVGGGGGGVVFSKDQKDHPHYTSYPLYEAYGTELLNSMSLQQQYRFYQQQQQQLIYQQYVWQQQQRQLILQRQEQGQKDGRVSQHVPRDLLSRQRHMSKTQQHHASKPPHDCIDGLTDVFPAHMVNATAHPGICGGQDPRGNASANPNVISVGCCNNGGDMPGASAGAGAATRPAAGIGRMTSDALGNMYMSSAHMSLLDEWEKQLAWDYACHHHPLLTSFSVASPLKLSVSWRWFLLSVVGIAVACVLIGSPVALTLFLAHDETGIQ</sequence>
<keyword evidence="4" id="KW-1185">Reference proteome</keyword>
<organism evidence="3 4">
    <name type="scientific">Coemansia erecta</name>
    <dbReference type="NCBI Taxonomy" id="147472"/>
    <lineage>
        <taxon>Eukaryota</taxon>
        <taxon>Fungi</taxon>
        <taxon>Fungi incertae sedis</taxon>
        <taxon>Zoopagomycota</taxon>
        <taxon>Kickxellomycotina</taxon>
        <taxon>Kickxellomycetes</taxon>
        <taxon>Kickxellales</taxon>
        <taxon>Kickxellaceae</taxon>
        <taxon>Coemansia</taxon>
    </lineage>
</organism>
<reference evidence="3" key="1">
    <citation type="submission" date="2022-07" db="EMBL/GenBank/DDBJ databases">
        <title>Phylogenomic reconstructions and comparative analyses of Kickxellomycotina fungi.</title>
        <authorList>
            <person name="Reynolds N.K."/>
            <person name="Stajich J.E."/>
            <person name="Barry K."/>
            <person name="Grigoriev I.V."/>
            <person name="Crous P."/>
            <person name="Smith M.E."/>
        </authorList>
    </citation>
    <scope>NUCLEOTIDE SEQUENCE</scope>
    <source>
        <strain evidence="3">NBRC 32514</strain>
    </source>
</reference>
<dbReference type="EMBL" id="JANBOJ010000173">
    <property type="protein sequence ID" value="KAJ1721423.1"/>
    <property type="molecule type" value="Genomic_DNA"/>
</dbReference>
<keyword evidence="2" id="KW-1133">Transmembrane helix</keyword>
<gene>
    <name evidence="3" type="ORF">LPJ53_004053</name>
</gene>
<name>A0A9W8CRT1_9FUNG</name>
<feature type="compositionally biased region" description="Polar residues" evidence="1">
    <location>
        <begin position="11"/>
        <end position="33"/>
    </location>
</feature>
<comment type="caution">
    <text evidence="3">The sequence shown here is derived from an EMBL/GenBank/DDBJ whole genome shotgun (WGS) entry which is preliminary data.</text>
</comment>
<feature type="compositionally biased region" description="Polar residues" evidence="1">
    <location>
        <begin position="62"/>
        <end position="78"/>
    </location>
</feature>
<evidence type="ECO:0000313" key="3">
    <source>
        <dbReference type="EMBL" id="KAJ1721423.1"/>
    </source>
</evidence>
<feature type="region of interest" description="Disordered" evidence="1">
    <location>
        <begin position="149"/>
        <end position="172"/>
    </location>
</feature>
<dbReference type="Proteomes" id="UP001149813">
    <property type="component" value="Unassembled WGS sequence"/>
</dbReference>
<dbReference type="AlphaFoldDB" id="A0A9W8CRT1"/>
<feature type="compositionally biased region" description="Gly residues" evidence="1">
    <location>
        <begin position="1"/>
        <end position="10"/>
    </location>
</feature>
<dbReference type="OrthoDB" id="5588692at2759"/>
<feature type="region of interest" description="Disordered" evidence="1">
    <location>
        <begin position="1"/>
        <end position="33"/>
    </location>
</feature>
<accession>A0A9W8CRT1</accession>
<feature type="compositionally biased region" description="Basic residues" evidence="1">
    <location>
        <begin position="154"/>
        <end position="167"/>
    </location>
</feature>
<evidence type="ECO:0000313" key="4">
    <source>
        <dbReference type="Proteomes" id="UP001149813"/>
    </source>
</evidence>
<protein>
    <submittedName>
        <fullName evidence="3">Uncharacterized protein</fullName>
    </submittedName>
</protein>
<feature type="region of interest" description="Disordered" evidence="1">
    <location>
        <begin position="62"/>
        <end position="86"/>
    </location>
</feature>
<evidence type="ECO:0000256" key="2">
    <source>
        <dbReference type="SAM" id="Phobius"/>
    </source>
</evidence>
<feature type="compositionally biased region" description="Polar residues" evidence="1">
    <location>
        <begin position="244"/>
        <end position="255"/>
    </location>
</feature>
<keyword evidence="2" id="KW-0472">Membrane</keyword>